<keyword evidence="2" id="KW-1185">Reference proteome</keyword>
<sequence length="85" mass="8917">SSRLSLLTLGAAGGALDRRGRALAARMPGVLAHEHRPRRRPGFVLTRPDSYVAAGGRTATELDALAWRLSGSMPAPARAPVPPLP</sequence>
<gene>
    <name evidence="1" type="ORF">J0695_17030</name>
</gene>
<organism evidence="1 2">
    <name type="scientific">Streptomyces beijiangensis</name>
    <dbReference type="NCBI Taxonomy" id="163361"/>
    <lineage>
        <taxon>Bacteria</taxon>
        <taxon>Bacillati</taxon>
        <taxon>Actinomycetota</taxon>
        <taxon>Actinomycetes</taxon>
        <taxon>Kitasatosporales</taxon>
        <taxon>Streptomycetaceae</taxon>
        <taxon>Streptomyces</taxon>
    </lineage>
</organism>
<reference evidence="1" key="1">
    <citation type="submission" date="2021-03" db="EMBL/GenBank/DDBJ databases">
        <title>Streptomyces poriferae sp. nov., a novel marine sponge-derived Actinobacteria species with anti-MRSA activity.</title>
        <authorList>
            <person name="Sandoval-Powers M."/>
            <person name="Kralova S."/>
            <person name="Nguyen G.-S."/>
            <person name="Fawwal D."/>
            <person name="Degnes K."/>
            <person name="Klinkenberg G."/>
            <person name="Sletta H."/>
            <person name="Wentzel A."/>
            <person name="Liles M.R."/>
        </authorList>
    </citation>
    <scope>NUCLEOTIDE SEQUENCE</scope>
    <source>
        <strain evidence="1">DSM 41794</strain>
    </source>
</reference>
<proteinExistence type="predicted"/>
<dbReference type="AlphaFoldDB" id="A0A939F6Z9"/>
<dbReference type="Proteomes" id="UP000664167">
    <property type="component" value="Unassembled WGS sequence"/>
</dbReference>
<evidence type="ECO:0000313" key="1">
    <source>
        <dbReference type="EMBL" id="MBO0513490.1"/>
    </source>
</evidence>
<protein>
    <submittedName>
        <fullName evidence="1">Uncharacterized protein</fullName>
    </submittedName>
</protein>
<dbReference type="RefSeq" id="WP_372445787.1">
    <property type="nucleotide sequence ID" value="NZ_JAFLRJ010000152.1"/>
</dbReference>
<comment type="caution">
    <text evidence="1">The sequence shown here is derived from an EMBL/GenBank/DDBJ whole genome shotgun (WGS) entry which is preliminary data.</text>
</comment>
<name>A0A939F6Z9_9ACTN</name>
<accession>A0A939F6Z9</accession>
<feature type="non-terminal residue" evidence="1">
    <location>
        <position position="1"/>
    </location>
</feature>
<dbReference type="EMBL" id="JAFLRJ010000152">
    <property type="protein sequence ID" value="MBO0513490.1"/>
    <property type="molecule type" value="Genomic_DNA"/>
</dbReference>
<evidence type="ECO:0000313" key="2">
    <source>
        <dbReference type="Proteomes" id="UP000664167"/>
    </source>
</evidence>